<comment type="catalytic activity">
    <reaction evidence="22">
        <text>a 5'-end (N(7)-methyl 5'-triphosphoguanosine)-(N(6),2'-O-dimethyladenosine) in U6 snRNA + 2-oxoglutarate + O2 = a 5'-end (N(7)-methyl 5'-triphosphoguanosine)-(2'-O-methyladenosine) in U6 snRNA + formaldehyde + succinate + CO2</text>
        <dbReference type="Rhea" id="RHEA:57904"/>
        <dbReference type="Rhea" id="RHEA-COMP:15030"/>
        <dbReference type="Rhea" id="RHEA-COMP:15031"/>
        <dbReference type="ChEBI" id="CHEBI:15379"/>
        <dbReference type="ChEBI" id="CHEBI:16526"/>
        <dbReference type="ChEBI" id="CHEBI:16810"/>
        <dbReference type="ChEBI" id="CHEBI:16842"/>
        <dbReference type="ChEBI" id="CHEBI:30031"/>
        <dbReference type="ChEBI" id="CHEBI:85958"/>
        <dbReference type="ChEBI" id="CHEBI:85959"/>
    </reaction>
</comment>
<dbReference type="InterPro" id="IPR038413">
    <property type="entry name" value="FTO_C_sf"/>
</dbReference>
<proteinExistence type="evidence at protein level"/>
<keyword evidence="9" id="KW-0223">Dioxygenase</keyword>
<evidence type="ECO:0000256" key="16">
    <source>
        <dbReference type="ARBA" id="ARBA00031046"/>
    </source>
</evidence>
<reference evidence="26" key="2">
    <citation type="submission" date="2025-08" db="UniProtKB">
        <authorList>
            <consortium name="Ensembl"/>
        </authorList>
    </citation>
    <scope>IDENTIFICATION</scope>
    <source>
        <strain evidence="26">Brown Norway</strain>
    </source>
</reference>
<comment type="similarity">
    <text evidence="4">Belongs to the fto family.</text>
</comment>
<dbReference type="GeneTree" id="ENSGT00390000017730"/>
<dbReference type="PANTHER" id="PTHR31291:SF2">
    <property type="entry name" value="ALPHA-KETOGLUTARATE-DEPENDENT DIOXYGENASE FTO"/>
    <property type="match status" value="1"/>
</dbReference>
<evidence type="ECO:0000256" key="1">
    <source>
        <dbReference type="ARBA" id="ARBA00001954"/>
    </source>
</evidence>
<dbReference type="Proteomes" id="UP000002494">
    <property type="component" value="Chromosome 19"/>
</dbReference>
<gene>
    <name evidence="26" type="primary">Fto</name>
</gene>
<dbReference type="SMART" id="SM01223">
    <property type="entry name" value="FTO_NTD"/>
    <property type="match status" value="1"/>
</dbReference>
<evidence type="ECO:0000256" key="9">
    <source>
        <dbReference type="ARBA" id="ARBA00022964"/>
    </source>
</evidence>
<comment type="subunit">
    <text evidence="19">Monomer. May also exist as homodimer.</text>
</comment>
<evidence type="ECO:0000256" key="17">
    <source>
        <dbReference type="ARBA" id="ARBA00032169"/>
    </source>
</evidence>
<evidence type="ECO:0000256" key="24">
    <source>
        <dbReference type="ARBA" id="ARBA00049565"/>
    </source>
</evidence>
<evidence type="ECO:0000256" key="3">
    <source>
        <dbReference type="ARBA" id="ARBA00004496"/>
    </source>
</evidence>
<organism evidence="26 27">
    <name type="scientific">Rattus norvegicus</name>
    <name type="common">Rat</name>
    <dbReference type="NCBI Taxonomy" id="10116"/>
    <lineage>
        <taxon>Eukaryota</taxon>
        <taxon>Metazoa</taxon>
        <taxon>Chordata</taxon>
        <taxon>Craniata</taxon>
        <taxon>Vertebrata</taxon>
        <taxon>Euteleostomi</taxon>
        <taxon>Mammalia</taxon>
        <taxon>Eutheria</taxon>
        <taxon>Euarchontoglires</taxon>
        <taxon>Glires</taxon>
        <taxon>Rodentia</taxon>
        <taxon>Myomorpha</taxon>
        <taxon>Muroidea</taxon>
        <taxon>Muridae</taxon>
        <taxon>Murinae</taxon>
        <taxon>Rattus</taxon>
    </lineage>
</organism>
<comment type="subcellular location">
    <subcellularLocation>
        <location evidence="3">Cytoplasm</location>
    </subcellularLocation>
    <subcellularLocation>
        <location evidence="2">Nucleus speckle</location>
    </subcellularLocation>
</comment>
<evidence type="ECO:0000256" key="23">
    <source>
        <dbReference type="ARBA" id="ARBA00049056"/>
    </source>
</evidence>
<comment type="catalytic activity">
    <reaction evidence="23">
        <text>N(6)-methyladenosine in U6 snRNA + 2-oxoglutarate + O2 = adenosine in U6 snRNA + formaldehyde + succinate + CO2</text>
        <dbReference type="Rhea" id="RHEA:57900"/>
        <dbReference type="Rhea" id="RHEA-COMP:13573"/>
        <dbReference type="Rhea" id="RHEA-COMP:13574"/>
        <dbReference type="ChEBI" id="CHEBI:15379"/>
        <dbReference type="ChEBI" id="CHEBI:16526"/>
        <dbReference type="ChEBI" id="CHEBI:16810"/>
        <dbReference type="ChEBI" id="CHEBI:16842"/>
        <dbReference type="ChEBI" id="CHEBI:30031"/>
        <dbReference type="ChEBI" id="CHEBI:74411"/>
        <dbReference type="ChEBI" id="CHEBI:74449"/>
    </reaction>
</comment>
<keyword evidence="27" id="KW-1185">Reference proteome</keyword>
<comment type="catalytic activity">
    <reaction evidence="21">
        <text>an N(6)-methyladenosine in mRNA + 2-oxoglutarate + O2 = an adenosine in mRNA + formaldehyde + succinate + CO2</text>
        <dbReference type="Rhea" id="RHEA:49520"/>
        <dbReference type="Rhea" id="RHEA-COMP:12414"/>
        <dbReference type="Rhea" id="RHEA-COMP:12417"/>
        <dbReference type="ChEBI" id="CHEBI:15379"/>
        <dbReference type="ChEBI" id="CHEBI:16526"/>
        <dbReference type="ChEBI" id="CHEBI:16810"/>
        <dbReference type="ChEBI" id="CHEBI:16842"/>
        <dbReference type="ChEBI" id="CHEBI:30031"/>
        <dbReference type="ChEBI" id="CHEBI:74411"/>
        <dbReference type="ChEBI" id="CHEBI:74449"/>
        <dbReference type="EC" id="1.14.11.53"/>
    </reaction>
</comment>
<evidence type="ECO:0000256" key="8">
    <source>
        <dbReference type="ARBA" id="ARBA00022723"/>
    </source>
</evidence>
<dbReference type="PANTHER" id="PTHR31291">
    <property type="entry name" value="ALPHA-KETOGLUTARATE-DEPENDENT DIOXYGENASE FTO"/>
    <property type="match status" value="1"/>
</dbReference>
<evidence type="ECO:0000256" key="13">
    <source>
        <dbReference type="ARBA" id="ARBA00030404"/>
    </source>
</evidence>
<dbReference type="Pfam" id="PF12934">
    <property type="entry name" value="FTO_CTD"/>
    <property type="match status" value="1"/>
</dbReference>
<dbReference type="EC" id="1.14.11.53" evidence="5"/>
<evidence type="ECO:0007829" key="28">
    <source>
        <dbReference type="PeptideAtlas" id="A0ABK0LND2"/>
    </source>
</evidence>
<dbReference type="Ensembl" id="ENSRNOT00000160451.1">
    <property type="protein sequence ID" value="ENSRNOP00000112504.1"/>
    <property type="gene ID" value="ENSRNOG00000011728.8"/>
</dbReference>
<dbReference type="Pfam" id="PF12933">
    <property type="entry name" value="FTO_NTD"/>
    <property type="match status" value="1"/>
</dbReference>
<evidence type="ECO:0000256" key="14">
    <source>
        <dbReference type="ARBA" id="ARBA00030546"/>
    </source>
</evidence>
<keyword evidence="11" id="KW-0408">Iron</keyword>
<dbReference type="InterPro" id="IPR032868">
    <property type="entry name" value="FTO"/>
</dbReference>
<evidence type="ECO:0000256" key="10">
    <source>
        <dbReference type="ARBA" id="ARBA00023002"/>
    </source>
</evidence>
<keyword evidence="8" id="KW-0479">Metal-binding</keyword>
<evidence type="ECO:0000256" key="5">
    <source>
        <dbReference type="ARBA" id="ARBA00012931"/>
    </source>
</evidence>
<evidence type="ECO:0000313" key="27">
    <source>
        <dbReference type="Proteomes" id="UP000002494"/>
    </source>
</evidence>
<dbReference type="InterPro" id="IPR024367">
    <property type="entry name" value="FTO_cat_dom"/>
</dbReference>
<dbReference type="Gene3D" id="1.20.58.1470">
    <property type="entry name" value="FTO C-terminal domain"/>
    <property type="match status" value="1"/>
</dbReference>
<evidence type="ECO:0000313" key="26">
    <source>
        <dbReference type="Ensembl" id="ENSRNOP00000112504.1"/>
    </source>
</evidence>
<evidence type="ECO:0000256" key="19">
    <source>
        <dbReference type="ARBA" id="ARBA00046452"/>
    </source>
</evidence>
<reference evidence="26" key="3">
    <citation type="submission" date="2025-09" db="UniProtKB">
        <authorList>
            <consortium name="Ensembl"/>
        </authorList>
    </citation>
    <scope>IDENTIFICATION</scope>
    <source>
        <strain evidence="26">Brown Norway</strain>
    </source>
</reference>
<evidence type="ECO:0000256" key="6">
    <source>
        <dbReference type="ARBA" id="ARBA00013477"/>
    </source>
</evidence>
<evidence type="ECO:0000256" key="12">
    <source>
        <dbReference type="ARBA" id="ARBA00023242"/>
    </source>
</evidence>
<evidence type="ECO:0000256" key="4">
    <source>
        <dbReference type="ARBA" id="ARBA00006264"/>
    </source>
</evidence>
<evidence type="ECO:0000256" key="11">
    <source>
        <dbReference type="ARBA" id="ARBA00023004"/>
    </source>
</evidence>
<name>A0ABK0LND2_RAT</name>
<evidence type="ECO:0000256" key="22">
    <source>
        <dbReference type="ARBA" id="ARBA00048582"/>
    </source>
</evidence>
<dbReference type="InterPro" id="IPR037151">
    <property type="entry name" value="AlkB-like_sf"/>
</dbReference>
<evidence type="ECO:0000256" key="20">
    <source>
        <dbReference type="ARBA" id="ARBA00047457"/>
    </source>
</evidence>
<keyword evidence="12" id="KW-0539">Nucleus</keyword>
<evidence type="ECO:0000256" key="15">
    <source>
        <dbReference type="ARBA" id="ARBA00030557"/>
    </source>
</evidence>
<comment type="cofactor">
    <cofactor evidence="1">
        <name>Fe(2+)</name>
        <dbReference type="ChEBI" id="CHEBI:29033"/>
    </cofactor>
</comment>
<evidence type="ECO:0000256" key="7">
    <source>
        <dbReference type="ARBA" id="ARBA00022490"/>
    </source>
</evidence>
<keyword evidence="10" id="KW-0560">Oxidoreductase</keyword>
<comment type="catalytic activity">
    <reaction evidence="20">
        <text>an N(1)-methyladenosine in tRNA + 2-oxoglutarate + O2 = an adenosine in tRNA + formaldehyde + succinate + CO2</text>
        <dbReference type="Rhea" id="RHEA:54576"/>
        <dbReference type="Rhea" id="RHEA-COMP:10242"/>
        <dbReference type="Rhea" id="RHEA-COMP:12312"/>
        <dbReference type="ChEBI" id="CHEBI:15379"/>
        <dbReference type="ChEBI" id="CHEBI:16526"/>
        <dbReference type="ChEBI" id="CHEBI:16810"/>
        <dbReference type="ChEBI" id="CHEBI:16842"/>
        <dbReference type="ChEBI" id="CHEBI:30031"/>
        <dbReference type="ChEBI" id="CHEBI:74411"/>
        <dbReference type="ChEBI" id="CHEBI:74491"/>
    </reaction>
</comment>
<dbReference type="InterPro" id="IPR024366">
    <property type="entry name" value="FTO_C"/>
</dbReference>
<feature type="domain" description="Alpha-ketoglutarate-dependent dioxygenase FTO catalytic" evidence="25">
    <location>
        <begin position="129"/>
        <end position="417"/>
    </location>
</feature>
<evidence type="ECO:0000256" key="18">
    <source>
        <dbReference type="ARBA" id="ARBA00032950"/>
    </source>
</evidence>
<dbReference type="Gene3D" id="2.60.120.590">
    <property type="entry name" value="Alpha-ketoglutarate-dependent dioxygenase AlkB-like"/>
    <property type="match status" value="1"/>
</dbReference>
<protein>
    <recommendedName>
        <fullName evidence="6">Alpha-ketoglutarate-dependent dioxygenase FTO</fullName>
        <ecNumber evidence="5">1.14.11.53</ecNumber>
    </recommendedName>
    <alternativeName>
        <fullName evidence="16">Fat mass and obesity-associated protein</fullName>
    </alternativeName>
    <alternativeName>
        <fullName evidence="13">U6 small nuclear RNA (2'-O-methyladenosine-N(6)-)-demethylase FTO</fullName>
    </alternativeName>
    <alternativeName>
        <fullName evidence="14">U6 small nuclear RNA N(6)-methyladenosine-demethylase FTO</fullName>
    </alternativeName>
    <alternativeName>
        <fullName evidence="17">mRNA (2'-O-methyladenosine-N(6)-)-demethylase FTO</fullName>
    </alternativeName>
    <alternativeName>
        <fullName evidence="18">mRNA N(6)-methyladenosine demethylase FTO</fullName>
    </alternativeName>
    <alternativeName>
        <fullName evidence="15">tRNA N1-methyl adenine demethylase FTO</fullName>
    </alternativeName>
</protein>
<evidence type="ECO:0000256" key="21">
    <source>
        <dbReference type="ARBA" id="ARBA00048158"/>
    </source>
</evidence>
<dbReference type="RGD" id="1305121">
    <property type="gene designation" value="Fto"/>
</dbReference>
<evidence type="ECO:0000259" key="25">
    <source>
        <dbReference type="SMART" id="SM01223"/>
    </source>
</evidence>
<evidence type="ECO:0000256" key="2">
    <source>
        <dbReference type="ARBA" id="ARBA00004324"/>
    </source>
</evidence>
<comment type="catalytic activity">
    <reaction evidence="24">
        <text>a 5'-end (N(7)-methyl 5'-triphosphoguanosine)-(N(6),2'-O-dimethyladenosine) in mRNA + 2-oxoglutarate + O2 = a 5'-end (N(7)-methyl 5'-triphosphoguanosine)-(2'-O-methyladenosine) in mRNA + formaldehyde + succinate + CO2</text>
        <dbReference type="Rhea" id="RHEA:57896"/>
        <dbReference type="Rhea" id="RHEA-COMP:11518"/>
        <dbReference type="Rhea" id="RHEA-COMP:11519"/>
        <dbReference type="ChEBI" id="CHEBI:15379"/>
        <dbReference type="ChEBI" id="CHEBI:16526"/>
        <dbReference type="ChEBI" id="CHEBI:16810"/>
        <dbReference type="ChEBI" id="CHEBI:16842"/>
        <dbReference type="ChEBI" id="CHEBI:30031"/>
        <dbReference type="ChEBI" id="CHEBI:85958"/>
        <dbReference type="ChEBI" id="CHEBI:85959"/>
    </reaction>
</comment>
<keyword evidence="28" id="KW-1267">Proteomics identification</keyword>
<keyword evidence="7" id="KW-0963">Cytoplasm</keyword>
<reference evidence="26" key="1">
    <citation type="submission" date="2024-01" db="EMBL/GenBank/DDBJ databases">
        <title>GRCr8: a new rat reference genome assembly contstructed from accurate long reads and long range scaffolding.</title>
        <authorList>
            <person name="Doris P.A."/>
            <person name="Kalbfleisch T."/>
            <person name="Li K."/>
            <person name="Howe K."/>
            <person name="Wood J."/>
        </authorList>
    </citation>
    <scope>NUCLEOTIDE SEQUENCE [LARGE SCALE GENOMIC DNA]</scope>
    <source>
        <strain evidence="26">Brown Norway</strain>
    </source>
</reference>
<accession>A0ABK0LND2</accession>
<sequence>MWYGGVAIGRHGSEGEGRSSSMQLLGGSWGPLFTDHCSLACDKLGGLDSPQAISCTLTSLYLLPAVSKPSKYISPRQKRKMTYSKGQIVHDRLVSNKIISLFLLLLKIKKLRLLEELEDTWLPYLTPKDDEFYQQWQLKYPKLVFREAGSIPEELHKEVPEAFLTLHKHGCLFRDLVRIQGKDVLTPVSRILIGDPGCTYKYLNTRLFTVPWPVKGCTINYTEAEIAAACQTFLKLNDYLQVETIQALEELAIKEKANEDAVPLCMAEFPRAGVGPSCDDEVDLKSRAAYNVTLLNFMDPQKMPYLKEEPYFGMGKMAVSWHHDENLVDRSAVAVYSYSCEGSEDESDDESSFEGRDPDTWHVGFKISWDIETPGLTIPLHQGDCYFMLDDLNATHQHCVLAGSQPRFSSTHRVAECSTGTLDYILQRCQLALQNVLNDSDNGDVSLKSFEPAVLKQGEEIHNEVEFEWLRQFWFQGNRYKICTDWWCEPMTQLEGLWKKMESVTNAVLREVKREGLSVEQRSEILSAVLIPLTMRQNLRKEWHARCQARVVRTLPAQQKPDCRPYWEKDDPSMPLPFDLTDVVSEIRSQLLEARS</sequence>